<feature type="domain" description="Prepilin type IV endopeptidase peptidase" evidence="2">
    <location>
        <begin position="15"/>
        <end position="114"/>
    </location>
</feature>
<evidence type="ECO:0000259" key="2">
    <source>
        <dbReference type="Pfam" id="PF01478"/>
    </source>
</evidence>
<reference evidence="3 4" key="1">
    <citation type="submission" date="2019-02" db="EMBL/GenBank/DDBJ databases">
        <title>Deep-cultivation of Planctomycetes and their phenomic and genomic characterization uncovers novel biology.</title>
        <authorList>
            <person name="Wiegand S."/>
            <person name="Jogler M."/>
            <person name="Boedeker C."/>
            <person name="Pinto D."/>
            <person name="Vollmers J."/>
            <person name="Rivas-Marin E."/>
            <person name="Kohn T."/>
            <person name="Peeters S.H."/>
            <person name="Heuer A."/>
            <person name="Rast P."/>
            <person name="Oberbeckmann S."/>
            <person name="Bunk B."/>
            <person name="Jeske O."/>
            <person name="Meyerdierks A."/>
            <person name="Storesund J.E."/>
            <person name="Kallscheuer N."/>
            <person name="Luecker S."/>
            <person name="Lage O.M."/>
            <person name="Pohl T."/>
            <person name="Merkel B.J."/>
            <person name="Hornburger P."/>
            <person name="Mueller R.-W."/>
            <person name="Bruemmer F."/>
            <person name="Labrenz M."/>
            <person name="Spormann A.M."/>
            <person name="Op Den Camp H."/>
            <person name="Overmann J."/>
            <person name="Amann R."/>
            <person name="Jetten M.S.M."/>
            <person name="Mascher T."/>
            <person name="Medema M.H."/>
            <person name="Devos D.P."/>
            <person name="Kaster A.-K."/>
            <person name="Ovreas L."/>
            <person name="Rohde M."/>
            <person name="Galperin M.Y."/>
            <person name="Jogler C."/>
        </authorList>
    </citation>
    <scope>NUCLEOTIDE SEQUENCE [LARGE SCALE GENOMIC DNA]</scope>
    <source>
        <strain evidence="3 4">Pan54</strain>
    </source>
</reference>
<feature type="transmembrane region" description="Helical" evidence="1">
    <location>
        <begin position="159"/>
        <end position="180"/>
    </location>
</feature>
<keyword evidence="1" id="KW-0812">Transmembrane</keyword>
<sequence length="190" mass="21137">MDQIQPVVFLVAVIGYTVAATIWDQKYYKIPNKLTLPMFFAGWIYQGVFDQFSGLATGGLGFLVGFGVLFLLWMIGTAGGGDVKLFGALSVWMGFKWSLYILIVSTFIVVLVTICIVIGNVLMIGPKRMKKKMLATGKPTKAGEKRKAETVEEKQQRRIMAYALPIAFATWGLLIMAYTVSWPPLPWTLI</sequence>
<feature type="transmembrane region" description="Helical" evidence="1">
    <location>
        <begin position="60"/>
        <end position="79"/>
    </location>
</feature>
<feature type="transmembrane region" description="Helical" evidence="1">
    <location>
        <begin position="6"/>
        <end position="23"/>
    </location>
</feature>
<dbReference type="AlphaFoldDB" id="A0A5C5X977"/>
<dbReference type="OrthoDB" id="286275at2"/>
<accession>A0A5C5X977</accession>
<comment type="caution">
    <text evidence="3">The sequence shown here is derived from an EMBL/GenBank/DDBJ whole genome shotgun (WGS) entry which is preliminary data.</text>
</comment>
<dbReference type="Proteomes" id="UP000316095">
    <property type="component" value="Unassembled WGS sequence"/>
</dbReference>
<keyword evidence="4" id="KW-1185">Reference proteome</keyword>
<dbReference type="Pfam" id="PF01478">
    <property type="entry name" value="Peptidase_A24"/>
    <property type="match status" value="1"/>
</dbReference>
<organism evidence="3 4">
    <name type="scientific">Rubinisphaera italica</name>
    <dbReference type="NCBI Taxonomy" id="2527969"/>
    <lineage>
        <taxon>Bacteria</taxon>
        <taxon>Pseudomonadati</taxon>
        <taxon>Planctomycetota</taxon>
        <taxon>Planctomycetia</taxon>
        <taxon>Planctomycetales</taxon>
        <taxon>Planctomycetaceae</taxon>
        <taxon>Rubinisphaera</taxon>
    </lineage>
</organism>
<name>A0A5C5X977_9PLAN</name>
<dbReference type="EMBL" id="SJPG01000001">
    <property type="protein sequence ID" value="TWT59546.1"/>
    <property type="molecule type" value="Genomic_DNA"/>
</dbReference>
<keyword evidence="1" id="KW-0472">Membrane</keyword>
<dbReference type="GO" id="GO:0016020">
    <property type="term" value="C:membrane"/>
    <property type="evidence" value="ECO:0007669"/>
    <property type="project" value="InterPro"/>
</dbReference>
<dbReference type="Gene3D" id="1.20.120.1220">
    <property type="match status" value="1"/>
</dbReference>
<evidence type="ECO:0000313" key="3">
    <source>
        <dbReference type="EMBL" id="TWT59546.1"/>
    </source>
</evidence>
<dbReference type="InterPro" id="IPR000045">
    <property type="entry name" value="Prepilin_IV_endopep_pep"/>
</dbReference>
<gene>
    <name evidence="3" type="ORF">Pan54_02530</name>
</gene>
<evidence type="ECO:0000313" key="4">
    <source>
        <dbReference type="Proteomes" id="UP000316095"/>
    </source>
</evidence>
<protein>
    <submittedName>
        <fullName evidence="3">Type IV leader peptidase family protein</fullName>
    </submittedName>
</protein>
<dbReference type="GO" id="GO:0004190">
    <property type="term" value="F:aspartic-type endopeptidase activity"/>
    <property type="evidence" value="ECO:0007669"/>
    <property type="project" value="InterPro"/>
</dbReference>
<feature type="transmembrane region" description="Helical" evidence="1">
    <location>
        <begin position="99"/>
        <end position="123"/>
    </location>
</feature>
<evidence type="ECO:0000256" key="1">
    <source>
        <dbReference type="SAM" id="Phobius"/>
    </source>
</evidence>
<proteinExistence type="predicted"/>
<keyword evidence="1" id="KW-1133">Transmembrane helix</keyword>
<dbReference type="RefSeq" id="WP_146501701.1">
    <property type="nucleotide sequence ID" value="NZ_SJPG01000001.1"/>
</dbReference>